<protein>
    <recommendedName>
        <fullName evidence="7">T9SS type A sorting domain-containing protein</fullName>
    </recommendedName>
</protein>
<feature type="domain" description="FlgD/Vpr Ig-like" evidence="4">
    <location>
        <begin position="465"/>
        <end position="531"/>
    </location>
</feature>
<dbReference type="InterPro" id="IPR039331">
    <property type="entry name" value="PAPs-like"/>
</dbReference>
<keyword evidence="1 2" id="KW-0732">Signal</keyword>
<evidence type="ECO:0000256" key="2">
    <source>
        <dbReference type="SAM" id="SignalP"/>
    </source>
</evidence>
<feature type="signal peptide" evidence="2">
    <location>
        <begin position="1"/>
        <end position="21"/>
    </location>
</feature>
<dbReference type="PANTHER" id="PTHR22953:SF153">
    <property type="entry name" value="PURPLE ACID PHOSPHATASE"/>
    <property type="match status" value="1"/>
</dbReference>
<dbReference type="GO" id="GO:0046872">
    <property type="term" value="F:metal ion binding"/>
    <property type="evidence" value="ECO:0007669"/>
    <property type="project" value="InterPro"/>
</dbReference>
<evidence type="ECO:0000256" key="1">
    <source>
        <dbReference type="ARBA" id="ARBA00022729"/>
    </source>
</evidence>
<dbReference type="Gene3D" id="3.60.21.10">
    <property type="match status" value="1"/>
</dbReference>
<evidence type="ECO:0000313" key="6">
    <source>
        <dbReference type="Proteomes" id="UP000319829"/>
    </source>
</evidence>
<gene>
    <name evidence="5" type="ORF">E6K74_02500</name>
</gene>
<dbReference type="SUPFAM" id="SSF56300">
    <property type="entry name" value="Metallo-dependent phosphatases"/>
    <property type="match status" value="1"/>
</dbReference>
<dbReference type="Gene3D" id="2.60.40.4070">
    <property type="match status" value="1"/>
</dbReference>
<dbReference type="Gene3D" id="2.60.40.380">
    <property type="entry name" value="Purple acid phosphatase-like, N-terminal"/>
    <property type="match status" value="1"/>
</dbReference>
<feature type="chain" id="PRO_5022176492" description="T9SS type A sorting domain-containing protein" evidence="2">
    <location>
        <begin position="22"/>
        <end position="544"/>
    </location>
</feature>
<dbReference type="PANTHER" id="PTHR22953">
    <property type="entry name" value="ACID PHOSPHATASE RELATED"/>
    <property type="match status" value="1"/>
</dbReference>
<dbReference type="InterPro" id="IPR008963">
    <property type="entry name" value="Purple_acid_Pase-like_N"/>
</dbReference>
<evidence type="ECO:0008006" key="7">
    <source>
        <dbReference type="Google" id="ProtNLM"/>
    </source>
</evidence>
<dbReference type="Pfam" id="PF00149">
    <property type="entry name" value="Metallophos"/>
    <property type="match status" value="1"/>
</dbReference>
<dbReference type="AlphaFoldDB" id="A0A538SWA8"/>
<proteinExistence type="predicted"/>
<comment type="caution">
    <text evidence="5">The sequence shown here is derived from an EMBL/GenBank/DDBJ whole genome shotgun (WGS) entry which is preliminary data.</text>
</comment>
<feature type="domain" description="Calcineurin-like phosphoesterase" evidence="3">
    <location>
        <begin position="119"/>
        <end position="300"/>
    </location>
</feature>
<dbReference type="Proteomes" id="UP000319829">
    <property type="component" value="Unassembled WGS sequence"/>
</dbReference>
<dbReference type="Pfam" id="PF13860">
    <property type="entry name" value="FlgD_ig"/>
    <property type="match status" value="1"/>
</dbReference>
<accession>A0A538SWA8</accession>
<evidence type="ECO:0000259" key="3">
    <source>
        <dbReference type="Pfam" id="PF00149"/>
    </source>
</evidence>
<evidence type="ECO:0000259" key="4">
    <source>
        <dbReference type="Pfam" id="PF13860"/>
    </source>
</evidence>
<organism evidence="5 6">
    <name type="scientific">Eiseniibacteriota bacterium</name>
    <dbReference type="NCBI Taxonomy" id="2212470"/>
    <lineage>
        <taxon>Bacteria</taxon>
        <taxon>Candidatus Eiseniibacteriota</taxon>
    </lineage>
</organism>
<dbReference type="InterPro" id="IPR025965">
    <property type="entry name" value="FlgD/Vpr_Ig-like"/>
</dbReference>
<dbReference type="GO" id="GO:0003993">
    <property type="term" value="F:acid phosphatase activity"/>
    <property type="evidence" value="ECO:0007669"/>
    <property type="project" value="InterPro"/>
</dbReference>
<dbReference type="EMBL" id="VBOU01000016">
    <property type="protein sequence ID" value="TMQ55680.1"/>
    <property type="molecule type" value="Genomic_DNA"/>
</dbReference>
<dbReference type="SUPFAM" id="SSF49363">
    <property type="entry name" value="Purple acid phosphatase, N-terminal domain"/>
    <property type="match status" value="1"/>
</dbReference>
<dbReference type="InterPro" id="IPR029052">
    <property type="entry name" value="Metallo-depent_PP-like"/>
</dbReference>
<name>A0A538SWA8_UNCEI</name>
<evidence type="ECO:0000313" key="5">
    <source>
        <dbReference type="EMBL" id="TMQ55680.1"/>
    </source>
</evidence>
<sequence length="544" mass="58250">MKLAAPPVLHILVLAAALAGAGRSSTVTLTRYPSLWKASPFSILVAWQTDVASQGKVLYGRTPSLGTEATDGITTTDHAVALTGLGPATRYFYRIVSGTDTLTAGVDTLHTAPSDPAPFRFVAFGDCGVADANQYAVAARIDSLNPDLGLVLGDVIYEGGEAANFTPRYFTPYRPVLRRSVFYPVVGNHDILTKNGQPFLDAFYLPANGMDGTEKYYSFDYGSAHFVAIDGNQTANAAMYSWVEGDLAATSKPWKFVYFHQPMYSNPGAHGNDLTLRANLEPIFVNHGVDLVFQGHNHYYSRSYPIANGVAVDTAQGSSYHNPGGVIYLVAGGGGRGLYGISPNDPLTRSAFSVFHTVAVDVVGDSVYVQAVLPDGRVFDSFSIKKSTTTAAEVAGLSAVPEAEGIRVRWRTTGSSKAQTFYLYHGVSESSATEPVNSGGSIAGGPGYSYLDRNVKPGPQPDPFDRESELSFALPRASSVRLTVSDVTGRRVRRLIAGNVLPSGNHQARWDGKDERGRRVASGVYFATLEAGGRVARTRLALLR</sequence>
<reference evidence="5 6" key="1">
    <citation type="journal article" date="2019" name="Nat. Microbiol.">
        <title>Mediterranean grassland soil C-N compound turnover is dependent on rainfall and depth, and is mediated by genomically divergent microorganisms.</title>
        <authorList>
            <person name="Diamond S."/>
            <person name="Andeer P.F."/>
            <person name="Li Z."/>
            <person name="Crits-Christoph A."/>
            <person name="Burstein D."/>
            <person name="Anantharaman K."/>
            <person name="Lane K.R."/>
            <person name="Thomas B.C."/>
            <person name="Pan C."/>
            <person name="Northen T.R."/>
            <person name="Banfield J.F."/>
        </authorList>
    </citation>
    <scope>NUCLEOTIDE SEQUENCE [LARGE SCALE GENOMIC DNA]</scope>
    <source>
        <strain evidence="5">WS_4</strain>
    </source>
</reference>
<dbReference type="InterPro" id="IPR004843">
    <property type="entry name" value="Calcineurin-like_PHP"/>
</dbReference>